<gene>
    <name evidence="2" type="ORF">ERS852502_01534</name>
</gene>
<dbReference type="Gene3D" id="6.10.10.80">
    <property type="entry name" value="Small, acid-soluble spore protein, alpha/beta type-like"/>
    <property type="match status" value="1"/>
</dbReference>
<dbReference type="Proteomes" id="UP000078383">
    <property type="component" value="Unassembled WGS sequence"/>
</dbReference>
<protein>
    <submittedName>
        <fullName evidence="2">Small, acid-soluble spore proteins, alpha/beta type</fullName>
    </submittedName>
</protein>
<comment type="function">
    <text evidence="1">SASP are bound to spore DNA. They are double-stranded DNA-binding proteins that cause DNA to change to an a-like conformation. They protect the DNA backbone from chemical and enzymatic cleavage and are thus involved in dormant spore's high resistance to UV light.</text>
</comment>
<dbReference type="GO" id="GO:0006265">
    <property type="term" value="P:DNA topological change"/>
    <property type="evidence" value="ECO:0007669"/>
    <property type="project" value="InterPro"/>
</dbReference>
<reference evidence="2 3" key="1">
    <citation type="submission" date="2015-09" db="EMBL/GenBank/DDBJ databases">
        <authorList>
            <consortium name="Pathogen Informatics"/>
        </authorList>
    </citation>
    <scope>NUCLEOTIDE SEQUENCE [LARGE SCALE GENOMIC DNA]</scope>
    <source>
        <strain evidence="2 3">2789STDY5834889</strain>
    </source>
</reference>
<evidence type="ECO:0000313" key="3">
    <source>
        <dbReference type="Proteomes" id="UP000078383"/>
    </source>
</evidence>
<evidence type="ECO:0000313" key="2">
    <source>
        <dbReference type="EMBL" id="CUQ87318.1"/>
    </source>
</evidence>
<dbReference type="EMBL" id="CZBX01000006">
    <property type="protein sequence ID" value="CUQ87318.1"/>
    <property type="molecule type" value="Genomic_DNA"/>
</dbReference>
<dbReference type="InterPro" id="IPR038300">
    <property type="entry name" value="SASP_sf_alpha/beta"/>
</dbReference>
<sequence length="82" mass="9511">MLYAAIRSMGRKKEKTINLTELEPEEKLKYEIAEELGLLDRVMQDGWKSLTSKETGRIGGMVTGRRREIKKQTKIADKNDER</sequence>
<name>A0A174QKE1_9FIRM</name>
<dbReference type="Pfam" id="PF00269">
    <property type="entry name" value="SASP"/>
    <property type="match status" value="1"/>
</dbReference>
<dbReference type="AlphaFoldDB" id="A0A174QKE1"/>
<evidence type="ECO:0000256" key="1">
    <source>
        <dbReference type="ARBA" id="ARBA00003863"/>
    </source>
</evidence>
<dbReference type="InterPro" id="IPR001448">
    <property type="entry name" value="SASP_alpha/beta-type"/>
</dbReference>
<accession>A0A174QKE1</accession>
<proteinExistence type="predicted"/>
<organism evidence="2 3">
    <name type="scientific">[Ruminococcus] torques</name>
    <dbReference type="NCBI Taxonomy" id="33039"/>
    <lineage>
        <taxon>Bacteria</taxon>
        <taxon>Bacillati</taxon>
        <taxon>Bacillota</taxon>
        <taxon>Clostridia</taxon>
        <taxon>Lachnospirales</taxon>
        <taxon>Lachnospiraceae</taxon>
        <taxon>Mediterraneibacter</taxon>
    </lineage>
</organism>
<dbReference type="GO" id="GO:0003690">
    <property type="term" value="F:double-stranded DNA binding"/>
    <property type="evidence" value="ECO:0007669"/>
    <property type="project" value="InterPro"/>
</dbReference>